<dbReference type="InterPro" id="IPR001876">
    <property type="entry name" value="Znf_RanBP2"/>
</dbReference>
<comment type="caution">
    <text evidence="5">The sequence shown here is derived from an EMBL/GenBank/DDBJ whole genome shotgun (WGS) entry which is preliminary data.</text>
</comment>
<keyword evidence="1" id="KW-0479">Metal-binding</keyword>
<name>A0A148KM77_9ALTE</name>
<evidence type="ECO:0000256" key="3">
    <source>
        <dbReference type="ARBA" id="ARBA00022833"/>
    </source>
</evidence>
<dbReference type="AlphaFoldDB" id="A0A148KM77"/>
<dbReference type="GO" id="GO:0008270">
    <property type="term" value="F:zinc ion binding"/>
    <property type="evidence" value="ECO:0007669"/>
    <property type="project" value="UniProtKB-KW"/>
</dbReference>
<evidence type="ECO:0000256" key="1">
    <source>
        <dbReference type="ARBA" id="ARBA00022723"/>
    </source>
</evidence>
<dbReference type="InterPro" id="IPR018551">
    <property type="entry name" value="DUF2007"/>
</dbReference>
<protein>
    <recommendedName>
        <fullName evidence="4">RanBP2-type domain-containing protein</fullName>
    </recommendedName>
</protein>
<accession>A0A148KM77</accession>
<feature type="domain" description="RanBP2-type" evidence="4">
    <location>
        <begin position="78"/>
        <end position="97"/>
    </location>
</feature>
<dbReference type="PROSITE" id="PS01358">
    <property type="entry name" value="ZF_RANBP2_1"/>
    <property type="match status" value="1"/>
</dbReference>
<evidence type="ECO:0000256" key="2">
    <source>
        <dbReference type="ARBA" id="ARBA00022771"/>
    </source>
</evidence>
<keyword evidence="3" id="KW-0862">Zinc</keyword>
<evidence type="ECO:0000313" key="6">
    <source>
        <dbReference type="Proteomes" id="UP000070299"/>
    </source>
</evidence>
<dbReference type="Pfam" id="PF09413">
    <property type="entry name" value="DUF2007"/>
    <property type="match status" value="1"/>
</dbReference>
<sequence length="103" mass="12055">MKKIYSHHDRFMVWQIKGLLESHGIPCFIKNEFAIGGVGELSPFDSLPEVWISDDEWWPKTQQVISEFELQPQQNKDWYCAQCQEQNDANFEVCWQCGTDAKA</sequence>
<organism evidence="5 6">
    <name type="scientific">Paraglaciecola hydrolytica</name>
    <dbReference type="NCBI Taxonomy" id="1799789"/>
    <lineage>
        <taxon>Bacteria</taxon>
        <taxon>Pseudomonadati</taxon>
        <taxon>Pseudomonadota</taxon>
        <taxon>Gammaproteobacteria</taxon>
        <taxon>Alteromonadales</taxon>
        <taxon>Alteromonadaceae</taxon>
        <taxon>Paraglaciecola</taxon>
    </lineage>
</organism>
<dbReference type="STRING" id="1799789.AX660_21935"/>
<gene>
    <name evidence="5" type="ORF">AX660_21935</name>
</gene>
<keyword evidence="6" id="KW-1185">Reference proteome</keyword>
<keyword evidence="2" id="KW-0863">Zinc-finger</keyword>
<dbReference type="RefSeq" id="WP_068380759.1">
    <property type="nucleotide sequence ID" value="NZ_LSNE01000011.1"/>
</dbReference>
<dbReference type="Proteomes" id="UP000070299">
    <property type="component" value="Unassembled WGS sequence"/>
</dbReference>
<evidence type="ECO:0000259" key="4">
    <source>
        <dbReference type="PROSITE" id="PS01358"/>
    </source>
</evidence>
<proteinExistence type="predicted"/>
<dbReference type="EMBL" id="LSNE01000011">
    <property type="protein sequence ID" value="KXI27381.1"/>
    <property type="molecule type" value="Genomic_DNA"/>
</dbReference>
<reference evidence="6" key="1">
    <citation type="submission" date="2016-02" db="EMBL/GenBank/DDBJ databases">
        <authorList>
            <person name="Schultz-Johansen M."/>
            <person name="Glaring M.A."/>
            <person name="Bech P.K."/>
            <person name="Stougaard P."/>
        </authorList>
    </citation>
    <scope>NUCLEOTIDE SEQUENCE [LARGE SCALE GENOMIC DNA]</scope>
    <source>
        <strain evidence="6">S66</strain>
    </source>
</reference>
<dbReference type="OrthoDB" id="9814654at2"/>
<evidence type="ECO:0000313" key="5">
    <source>
        <dbReference type="EMBL" id="KXI27381.1"/>
    </source>
</evidence>